<dbReference type="PANTHER" id="PTHR47466">
    <property type="match status" value="1"/>
</dbReference>
<dbReference type="PANTHER" id="PTHR47466:SF1">
    <property type="entry name" value="METALLOPROTEASE MEP1 (AFU_ORTHOLOGUE AFUA_1G07730)-RELATED"/>
    <property type="match status" value="1"/>
</dbReference>
<organism evidence="2 3">
    <name type="scientific">Nothophoma quercina</name>
    <dbReference type="NCBI Taxonomy" id="749835"/>
    <lineage>
        <taxon>Eukaryota</taxon>
        <taxon>Fungi</taxon>
        <taxon>Dikarya</taxon>
        <taxon>Ascomycota</taxon>
        <taxon>Pezizomycotina</taxon>
        <taxon>Dothideomycetes</taxon>
        <taxon>Pleosporomycetidae</taxon>
        <taxon>Pleosporales</taxon>
        <taxon>Pleosporineae</taxon>
        <taxon>Didymellaceae</taxon>
        <taxon>Nothophoma</taxon>
    </lineage>
</organism>
<sequence length="121" mass="13204">MPNELQGRAAYDGVFQNGTVFLGGSDPVYTAGITIVHEVGHVDNTPVENQPLTLGGCEIGRDSCPGQPGLDSVRNYMSYSDDQCRNEWTPGQIQRMREQMAKYRGVVYPGIDVGKIPEDGL</sequence>
<keyword evidence="3" id="KW-1185">Reference proteome</keyword>
<dbReference type="Proteomes" id="UP001521222">
    <property type="component" value="Unassembled WGS sequence"/>
</dbReference>
<comment type="caution">
    <text evidence="2">The sequence shown here is derived from an EMBL/GenBank/DDBJ whole genome shotgun (WGS) entry which is preliminary data.</text>
</comment>
<dbReference type="EMBL" id="JAKIXB020000043">
    <property type="protein sequence ID" value="KAL1592989.1"/>
    <property type="molecule type" value="Genomic_DNA"/>
</dbReference>
<evidence type="ECO:0000313" key="3">
    <source>
        <dbReference type="Proteomes" id="UP001521222"/>
    </source>
</evidence>
<name>A0ABR3QLG1_9PLEO</name>
<accession>A0ABR3QLG1</accession>
<comment type="similarity">
    <text evidence="1">Belongs to the peptidase M43B family.</text>
</comment>
<reference evidence="2 3" key="1">
    <citation type="submission" date="2024-02" db="EMBL/GenBank/DDBJ databases">
        <title>De novo assembly and annotation of 12 fungi associated with fruit tree decline syndrome in Ontario, Canada.</title>
        <authorList>
            <person name="Sulman M."/>
            <person name="Ellouze W."/>
            <person name="Ilyukhin E."/>
        </authorList>
    </citation>
    <scope>NUCLEOTIDE SEQUENCE [LARGE SCALE GENOMIC DNA]</scope>
    <source>
        <strain evidence="2 3">M97-236</strain>
    </source>
</reference>
<dbReference type="SUPFAM" id="SSF55486">
    <property type="entry name" value="Metalloproteases ('zincins'), catalytic domain"/>
    <property type="match status" value="1"/>
</dbReference>
<dbReference type="Gene3D" id="3.40.390.10">
    <property type="entry name" value="Collagenase (Catalytic Domain)"/>
    <property type="match status" value="1"/>
</dbReference>
<proteinExistence type="inferred from homology"/>
<evidence type="ECO:0000256" key="1">
    <source>
        <dbReference type="ARBA" id="ARBA00008721"/>
    </source>
</evidence>
<gene>
    <name evidence="2" type="ORF">SLS59_009459</name>
</gene>
<dbReference type="InterPro" id="IPR024079">
    <property type="entry name" value="MetalloPept_cat_dom_sf"/>
</dbReference>
<protein>
    <recommendedName>
        <fullName evidence="4">Extracellular metalloproteinase</fullName>
    </recommendedName>
</protein>
<evidence type="ECO:0008006" key="4">
    <source>
        <dbReference type="Google" id="ProtNLM"/>
    </source>
</evidence>
<evidence type="ECO:0000313" key="2">
    <source>
        <dbReference type="EMBL" id="KAL1592989.1"/>
    </source>
</evidence>